<evidence type="ECO:0000313" key="3">
    <source>
        <dbReference type="Proteomes" id="UP000324022"/>
    </source>
</evidence>
<proteinExistence type="predicted"/>
<dbReference type="AlphaFoldDB" id="A0A5C3EB44"/>
<dbReference type="Proteomes" id="UP000324022">
    <property type="component" value="Unassembled WGS sequence"/>
</dbReference>
<accession>A0A5C3EB44</accession>
<evidence type="ECO:0008006" key="4">
    <source>
        <dbReference type="Google" id="ProtNLM"/>
    </source>
</evidence>
<gene>
    <name evidence="2" type="ORF">UTRI_03998</name>
</gene>
<feature type="chain" id="PRO_5022770013" description="Mig1 protein" evidence="1">
    <location>
        <begin position="27"/>
        <end position="181"/>
    </location>
</feature>
<keyword evidence="3" id="KW-1185">Reference proteome</keyword>
<organism evidence="2 3">
    <name type="scientific">Ustilago trichophora</name>
    <dbReference type="NCBI Taxonomy" id="86804"/>
    <lineage>
        <taxon>Eukaryota</taxon>
        <taxon>Fungi</taxon>
        <taxon>Dikarya</taxon>
        <taxon>Basidiomycota</taxon>
        <taxon>Ustilaginomycotina</taxon>
        <taxon>Ustilaginomycetes</taxon>
        <taxon>Ustilaginales</taxon>
        <taxon>Ustilaginaceae</taxon>
        <taxon>Ustilago</taxon>
    </lineage>
</organism>
<dbReference type="OrthoDB" id="10499363at2759"/>
<keyword evidence="1" id="KW-0732">Signal</keyword>
<reference evidence="2 3" key="1">
    <citation type="submission" date="2018-03" db="EMBL/GenBank/DDBJ databases">
        <authorList>
            <person name="Guldener U."/>
        </authorList>
    </citation>
    <scope>NUCLEOTIDE SEQUENCE [LARGE SCALE GENOMIC DNA]</scope>
    <source>
        <strain evidence="2 3">NBRC100155</strain>
    </source>
</reference>
<name>A0A5C3EB44_9BASI</name>
<sequence length="181" mass="20943">MRYTLRRACLALSLLVLATSLRLTIATQDGQGNCPELLLPHNTEYRKLCENTSPGFDLHWRCFTHVDGNFHRTKITSHKAEKGKPILFAKDGDFTDFTLSNQLWDFSIEYPYAGITLHYESYPDMLPCSVVTLETWNRKFGYIMVIREQDSEEFVADTRRSNNSRGVVCTKWARIGLVQYH</sequence>
<evidence type="ECO:0000256" key="1">
    <source>
        <dbReference type="SAM" id="SignalP"/>
    </source>
</evidence>
<evidence type="ECO:0000313" key="2">
    <source>
        <dbReference type="EMBL" id="SPO26409.1"/>
    </source>
</evidence>
<protein>
    <recommendedName>
        <fullName evidence="4">Mig1 protein</fullName>
    </recommendedName>
</protein>
<feature type="signal peptide" evidence="1">
    <location>
        <begin position="1"/>
        <end position="26"/>
    </location>
</feature>
<dbReference type="EMBL" id="OOIN01000014">
    <property type="protein sequence ID" value="SPO26409.1"/>
    <property type="molecule type" value="Genomic_DNA"/>
</dbReference>